<feature type="transmembrane region" description="Helical" evidence="4">
    <location>
        <begin position="136"/>
        <end position="158"/>
    </location>
</feature>
<proteinExistence type="inferred from homology"/>
<keyword evidence="4" id="KW-0812">Transmembrane</keyword>
<evidence type="ECO:0000313" key="6">
    <source>
        <dbReference type="EMBL" id="PCH42759.1"/>
    </source>
</evidence>
<dbReference type="EMBL" id="KB468135">
    <property type="protein sequence ID" value="PCH42759.1"/>
    <property type="molecule type" value="Genomic_DNA"/>
</dbReference>
<feature type="transmembrane region" description="Helical" evidence="4">
    <location>
        <begin position="113"/>
        <end position="130"/>
    </location>
</feature>
<dbReference type="OMA" id="IRAPIDM"/>
<feature type="transmembrane region" description="Helical" evidence="4">
    <location>
        <begin position="410"/>
        <end position="431"/>
    </location>
</feature>
<feature type="domain" description="Major facilitator superfamily (MFS) profile" evidence="5">
    <location>
        <begin position="42"/>
        <end position="435"/>
    </location>
</feature>
<feature type="region of interest" description="Disordered" evidence="3">
    <location>
        <begin position="1"/>
        <end position="26"/>
    </location>
</feature>
<feature type="transmembrane region" description="Helical" evidence="4">
    <location>
        <begin position="254"/>
        <end position="277"/>
    </location>
</feature>
<dbReference type="InterPro" id="IPR011701">
    <property type="entry name" value="MFS"/>
</dbReference>
<dbReference type="SUPFAM" id="SSF103473">
    <property type="entry name" value="MFS general substrate transporter"/>
    <property type="match status" value="1"/>
</dbReference>
<dbReference type="PROSITE" id="PS50850">
    <property type="entry name" value="MFS"/>
    <property type="match status" value="1"/>
</dbReference>
<feature type="transmembrane region" description="Helical" evidence="4">
    <location>
        <begin position="316"/>
        <end position="339"/>
    </location>
</feature>
<dbReference type="PANTHER" id="PTHR11360">
    <property type="entry name" value="MONOCARBOXYLATE TRANSPORTER"/>
    <property type="match status" value="1"/>
</dbReference>
<evidence type="ECO:0000256" key="1">
    <source>
        <dbReference type="ARBA" id="ARBA00004141"/>
    </source>
</evidence>
<comment type="similarity">
    <text evidence="2">Belongs to the major facilitator superfamily. Monocarboxylate porter (TC 2.A.1.13) family.</text>
</comment>
<protein>
    <submittedName>
        <fullName evidence="6">MFS general substrate transporter</fullName>
    </submittedName>
</protein>
<keyword evidence="4" id="KW-0472">Membrane</keyword>
<feature type="transmembrane region" description="Helical" evidence="4">
    <location>
        <begin position="170"/>
        <end position="189"/>
    </location>
</feature>
<evidence type="ECO:0000256" key="4">
    <source>
        <dbReference type="SAM" id="Phobius"/>
    </source>
</evidence>
<accession>A0A2H3JV27</accession>
<evidence type="ECO:0000259" key="5">
    <source>
        <dbReference type="PROSITE" id="PS50850"/>
    </source>
</evidence>
<evidence type="ECO:0000256" key="3">
    <source>
        <dbReference type="SAM" id="MobiDB-lite"/>
    </source>
</evidence>
<keyword evidence="7" id="KW-1185">Reference proteome</keyword>
<sequence>MSLIEKVSQENSDQRTVSPVPDVEKPAPAAPPAIPIPDGGLRAWLSVLGGWLVSFCTFGFASSFGVFEDYYVEHHASTSSNIAWIGSLQLFFLFFMGLPAGRLFDAGYFHHEIAFGTVLYVFSLMMLSLADPSRYYQLILAQGVGVGLGSGFLLVPALSVQAHHWRRRRSLAMGIVLTGSSVGGIIYPIMLNHLFRGSTGFAWGVRAAAFMTLGLLIIANFLLTTRLPSAKERRALGIPEPAEKPSMAAILTDAPYIIANVGAFLGLWGVFLPYFYLQLFVNAHGLSSTLAFYTIAILNAASILGRTIPNGIADRIGAFNTLTPTAAVIGGLVFVMFAAANSNGAVIVFAIFYGAFSGAFIPLLPPMLASMSRSPAEMGLRIGFGYCFSSLAMLTGTPIDGALLRPSNRWARAIVFSGVVILAGTACLATARTMHSRRKGTWKA</sequence>
<dbReference type="InterPro" id="IPR020846">
    <property type="entry name" value="MFS_dom"/>
</dbReference>
<dbReference type="STRING" id="742152.A0A2H3JV27"/>
<gene>
    <name evidence="6" type="ORF">WOLCODRAFT_25548</name>
</gene>
<feature type="transmembrane region" description="Helical" evidence="4">
    <location>
        <begin position="201"/>
        <end position="223"/>
    </location>
</feature>
<feature type="transmembrane region" description="Helical" evidence="4">
    <location>
        <begin position="283"/>
        <end position="304"/>
    </location>
</feature>
<feature type="transmembrane region" description="Helical" evidence="4">
    <location>
        <begin position="384"/>
        <end position="404"/>
    </location>
</feature>
<dbReference type="InterPro" id="IPR036259">
    <property type="entry name" value="MFS_trans_sf"/>
</dbReference>
<dbReference type="PANTHER" id="PTHR11360:SF234">
    <property type="entry name" value="MFS-TYPE TRANSPORTER DBAD-RELATED"/>
    <property type="match status" value="1"/>
</dbReference>
<comment type="subcellular location">
    <subcellularLocation>
        <location evidence="1">Membrane</location>
        <topology evidence="1">Multi-pass membrane protein</topology>
    </subcellularLocation>
</comment>
<organism evidence="6 7">
    <name type="scientific">Wolfiporia cocos (strain MD-104)</name>
    <name type="common">Brown rot fungus</name>
    <dbReference type="NCBI Taxonomy" id="742152"/>
    <lineage>
        <taxon>Eukaryota</taxon>
        <taxon>Fungi</taxon>
        <taxon>Dikarya</taxon>
        <taxon>Basidiomycota</taxon>
        <taxon>Agaricomycotina</taxon>
        <taxon>Agaricomycetes</taxon>
        <taxon>Polyporales</taxon>
        <taxon>Phaeolaceae</taxon>
        <taxon>Wolfiporia</taxon>
    </lineage>
</organism>
<evidence type="ECO:0000313" key="7">
    <source>
        <dbReference type="Proteomes" id="UP000218811"/>
    </source>
</evidence>
<dbReference type="GO" id="GO:0016020">
    <property type="term" value="C:membrane"/>
    <property type="evidence" value="ECO:0007669"/>
    <property type="project" value="UniProtKB-SubCell"/>
</dbReference>
<keyword evidence="4" id="KW-1133">Transmembrane helix</keyword>
<reference evidence="6 7" key="1">
    <citation type="journal article" date="2012" name="Science">
        <title>The Paleozoic origin of enzymatic lignin decomposition reconstructed from 31 fungal genomes.</title>
        <authorList>
            <person name="Floudas D."/>
            <person name="Binder M."/>
            <person name="Riley R."/>
            <person name="Barry K."/>
            <person name="Blanchette R.A."/>
            <person name="Henrissat B."/>
            <person name="Martinez A.T."/>
            <person name="Otillar R."/>
            <person name="Spatafora J.W."/>
            <person name="Yadav J.S."/>
            <person name="Aerts A."/>
            <person name="Benoit I."/>
            <person name="Boyd A."/>
            <person name="Carlson A."/>
            <person name="Copeland A."/>
            <person name="Coutinho P.M."/>
            <person name="de Vries R.P."/>
            <person name="Ferreira P."/>
            <person name="Findley K."/>
            <person name="Foster B."/>
            <person name="Gaskell J."/>
            <person name="Glotzer D."/>
            <person name="Gorecki P."/>
            <person name="Heitman J."/>
            <person name="Hesse C."/>
            <person name="Hori C."/>
            <person name="Igarashi K."/>
            <person name="Jurgens J.A."/>
            <person name="Kallen N."/>
            <person name="Kersten P."/>
            <person name="Kohler A."/>
            <person name="Kuees U."/>
            <person name="Kumar T.K.A."/>
            <person name="Kuo A."/>
            <person name="LaButti K."/>
            <person name="Larrondo L.F."/>
            <person name="Lindquist E."/>
            <person name="Ling A."/>
            <person name="Lombard V."/>
            <person name="Lucas S."/>
            <person name="Lundell T."/>
            <person name="Martin R."/>
            <person name="McLaughlin D.J."/>
            <person name="Morgenstern I."/>
            <person name="Morin E."/>
            <person name="Murat C."/>
            <person name="Nagy L.G."/>
            <person name="Nolan M."/>
            <person name="Ohm R.A."/>
            <person name="Patyshakuliyeva A."/>
            <person name="Rokas A."/>
            <person name="Ruiz-Duenas F.J."/>
            <person name="Sabat G."/>
            <person name="Salamov A."/>
            <person name="Samejima M."/>
            <person name="Schmutz J."/>
            <person name="Slot J.C."/>
            <person name="St John F."/>
            <person name="Stenlid J."/>
            <person name="Sun H."/>
            <person name="Sun S."/>
            <person name="Syed K."/>
            <person name="Tsang A."/>
            <person name="Wiebenga A."/>
            <person name="Young D."/>
            <person name="Pisabarro A."/>
            <person name="Eastwood D.C."/>
            <person name="Martin F."/>
            <person name="Cullen D."/>
            <person name="Grigoriev I.V."/>
            <person name="Hibbett D.S."/>
        </authorList>
    </citation>
    <scope>NUCLEOTIDE SEQUENCE [LARGE SCALE GENOMIC DNA]</scope>
    <source>
        <strain evidence="6 7">MD-104</strain>
    </source>
</reference>
<dbReference type="Proteomes" id="UP000218811">
    <property type="component" value="Unassembled WGS sequence"/>
</dbReference>
<dbReference type="AlphaFoldDB" id="A0A2H3JV27"/>
<dbReference type="Pfam" id="PF07690">
    <property type="entry name" value="MFS_1"/>
    <property type="match status" value="1"/>
</dbReference>
<dbReference type="OrthoDB" id="6499973at2759"/>
<name>A0A2H3JV27_WOLCO</name>
<dbReference type="GO" id="GO:0022857">
    <property type="term" value="F:transmembrane transporter activity"/>
    <property type="evidence" value="ECO:0007669"/>
    <property type="project" value="InterPro"/>
</dbReference>
<feature type="transmembrane region" description="Helical" evidence="4">
    <location>
        <begin position="43"/>
        <end position="62"/>
    </location>
</feature>
<dbReference type="Gene3D" id="1.20.1250.20">
    <property type="entry name" value="MFS general substrate transporter like domains"/>
    <property type="match status" value="2"/>
</dbReference>
<evidence type="ECO:0000256" key="2">
    <source>
        <dbReference type="ARBA" id="ARBA00006727"/>
    </source>
</evidence>
<feature type="transmembrane region" description="Helical" evidence="4">
    <location>
        <begin position="345"/>
        <end position="364"/>
    </location>
</feature>
<dbReference type="InterPro" id="IPR050327">
    <property type="entry name" value="Proton-linked_MCT"/>
</dbReference>
<feature type="transmembrane region" description="Helical" evidence="4">
    <location>
        <begin position="82"/>
        <end position="101"/>
    </location>
</feature>